<evidence type="ECO:0000313" key="3">
    <source>
        <dbReference type="Proteomes" id="UP001152178"/>
    </source>
</evidence>
<evidence type="ECO:0000259" key="1">
    <source>
        <dbReference type="Pfam" id="PF18818"/>
    </source>
</evidence>
<keyword evidence="3" id="KW-1185">Reference proteome</keyword>
<reference evidence="2" key="1">
    <citation type="submission" date="2022-11" db="EMBL/GenBank/DDBJ databases">
        <authorList>
            <person name="Coimbra C."/>
        </authorList>
    </citation>
    <scope>NUCLEOTIDE SEQUENCE</scope>
    <source>
        <strain evidence="2">Jales19</strain>
    </source>
</reference>
<gene>
    <name evidence="2" type="ORF">OOJ09_19430</name>
</gene>
<dbReference type="EMBL" id="JAPFQA010000008">
    <property type="protein sequence ID" value="MCZ8546366.1"/>
    <property type="molecule type" value="Genomic_DNA"/>
</dbReference>
<organism evidence="2 3">
    <name type="scientific">Mesorhizobium qingshengii</name>
    <dbReference type="NCBI Taxonomy" id="1165689"/>
    <lineage>
        <taxon>Bacteria</taxon>
        <taxon>Pseudomonadati</taxon>
        <taxon>Pseudomonadota</taxon>
        <taxon>Alphaproteobacteria</taxon>
        <taxon>Hyphomicrobiales</taxon>
        <taxon>Phyllobacteriaceae</taxon>
        <taxon>Mesorhizobium</taxon>
    </lineage>
</organism>
<dbReference type="Proteomes" id="UP001152178">
    <property type="component" value="Unassembled WGS sequence"/>
</dbReference>
<feature type="domain" description="Polyvalent protein metallopeptidase" evidence="1">
    <location>
        <begin position="1"/>
        <end position="32"/>
    </location>
</feature>
<sequence length="34" mass="3609">MVAEMDVAFLCAKLGIEAEPRADHAKYLATGLSS</sequence>
<dbReference type="InterPro" id="IPR041459">
    <property type="entry name" value="MPTase-PolyVal"/>
</dbReference>
<dbReference type="Pfam" id="PF18818">
    <property type="entry name" value="MPTase-PolyVal"/>
    <property type="match status" value="1"/>
</dbReference>
<protein>
    <submittedName>
        <fullName evidence="2">Zincin-like metallopeptidase domain-containing protein</fullName>
    </submittedName>
</protein>
<accession>A0ABT4QXQ5</accession>
<evidence type="ECO:0000313" key="2">
    <source>
        <dbReference type="EMBL" id="MCZ8546366.1"/>
    </source>
</evidence>
<name>A0ABT4QXQ5_9HYPH</name>
<comment type="caution">
    <text evidence="2">The sequence shown here is derived from an EMBL/GenBank/DDBJ whole genome shotgun (WGS) entry which is preliminary data.</text>
</comment>
<proteinExistence type="predicted"/>